<evidence type="ECO:0000313" key="1">
    <source>
        <dbReference type="EMBL" id="KAG7301972.1"/>
    </source>
</evidence>
<keyword evidence="2" id="KW-1185">Reference proteome</keyword>
<accession>A0ABQ7Q9R7</accession>
<protein>
    <submittedName>
        <fullName evidence="1">Uncharacterized protein</fullName>
    </submittedName>
</protein>
<proteinExistence type="predicted"/>
<reference evidence="1 2" key="1">
    <citation type="submission" date="2021-06" db="EMBL/GenBank/DDBJ databases">
        <title>A haploid diamondback moth (Plutella xylostella L.) genome assembly resolves 31 chromosomes and identifies a diamide resistance mutation.</title>
        <authorList>
            <person name="Ward C.M."/>
            <person name="Perry K.D."/>
            <person name="Baker G."/>
            <person name="Powis K."/>
            <person name="Heckel D.G."/>
            <person name="Baxter S.W."/>
        </authorList>
    </citation>
    <scope>NUCLEOTIDE SEQUENCE [LARGE SCALE GENOMIC DNA]</scope>
    <source>
        <strain evidence="1 2">LV</strain>
        <tissue evidence="1">Single pupa</tissue>
    </source>
</reference>
<feature type="non-terminal residue" evidence="1">
    <location>
        <position position="1"/>
    </location>
</feature>
<organism evidence="1 2">
    <name type="scientific">Plutella xylostella</name>
    <name type="common">Diamondback moth</name>
    <name type="synonym">Plutella maculipennis</name>
    <dbReference type="NCBI Taxonomy" id="51655"/>
    <lineage>
        <taxon>Eukaryota</taxon>
        <taxon>Metazoa</taxon>
        <taxon>Ecdysozoa</taxon>
        <taxon>Arthropoda</taxon>
        <taxon>Hexapoda</taxon>
        <taxon>Insecta</taxon>
        <taxon>Pterygota</taxon>
        <taxon>Neoptera</taxon>
        <taxon>Endopterygota</taxon>
        <taxon>Lepidoptera</taxon>
        <taxon>Glossata</taxon>
        <taxon>Ditrysia</taxon>
        <taxon>Yponomeutoidea</taxon>
        <taxon>Plutellidae</taxon>
        <taxon>Plutella</taxon>
    </lineage>
</organism>
<name>A0ABQ7Q9R7_PLUXY</name>
<dbReference type="Proteomes" id="UP000823941">
    <property type="component" value="Chromosome 18"/>
</dbReference>
<gene>
    <name evidence="1" type="ORF">JYU34_013421</name>
</gene>
<sequence length="51" mass="5363">GVRDSDPLCGVIKPGRYGGVTVACTFTREVAVLMTCANTPLPRCHSNSQLA</sequence>
<feature type="non-terminal residue" evidence="1">
    <location>
        <position position="51"/>
    </location>
</feature>
<comment type="caution">
    <text evidence="1">The sequence shown here is derived from an EMBL/GenBank/DDBJ whole genome shotgun (WGS) entry which is preliminary data.</text>
</comment>
<evidence type="ECO:0000313" key="2">
    <source>
        <dbReference type="Proteomes" id="UP000823941"/>
    </source>
</evidence>
<dbReference type="EMBL" id="JAHIBW010000018">
    <property type="protein sequence ID" value="KAG7301972.1"/>
    <property type="molecule type" value="Genomic_DNA"/>
</dbReference>